<name>A0ABT5S3X1_9BURK</name>
<dbReference type="Proteomes" id="UP001148932">
    <property type="component" value="Unassembled WGS sequence"/>
</dbReference>
<evidence type="ECO:0000256" key="1">
    <source>
        <dbReference type="ARBA" id="ARBA00022741"/>
    </source>
</evidence>
<keyword evidence="1" id="KW-0547">Nucleotide-binding</keyword>
<evidence type="ECO:0000256" key="4">
    <source>
        <dbReference type="ARBA" id="ARBA00022840"/>
    </source>
</evidence>
<dbReference type="EMBL" id="JAPCKI010000027">
    <property type="protein sequence ID" value="MDD2180641.1"/>
    <property type="molecule type" value="Genomic_DNA"/>
</dbReference>
<evidence type="ECO:0000313" key="7">
    <source>
        <dbReference type="EMBL" id="MDD2180641.1"/>
    </source>
</evidence>
<sequence length="265" mass="29659">MNVEHLPPAEVAILVRYKPPLFTAELVALLQPLGIPVRDETVANDLESEPVAQFIVDILAVTTLERQPDAYERIMNNATAWCKDDEDVATLRQRWQRAIENARTTFAAAYPGTLTADQLWPFVRPFLELLGIDALRSMSTDYATVPPLRAVLQRVKDRFRDLLAIDPSIGVAIERFAEQGAVRIMTIHKSKGLEFDSVIVVAVETECYFGAPEDARAEFFVAISRAKRRLVLTTAARRPRPAGAQGNWREVRTPIAEFLTYAATP</sequence>
<accession>A0ABT5S3X1</accession>
<evidence type="ECO:0000256" key="2">
    <source>
        <dbReference type="ARBA" id="ARBA00022801"/>
    </source>
</evidence>
<keyword evidence="8" id="KW-1185">Reference proteome</keyword>
<reference evidence="7" key="1">
    <citation type="submission" date="2022-10" db="EMBL/GenBank/DDBJ databases">
        <title>Description of microaerobic benzene degrading bacteria.</title>
        <authorList>
            <person name="Bedics A."/>
            <person name="Tancsics A."/>
            <person name="Banerjee S."/>
        </authorList>
    </citation>
    <scope>NUCLEOTIDE SEQUENCE</scope>
    <source>
        <strain evidence="7">D2M1</strain>
    </source>
</reference>
<keyword evidence="2" id="KW-0378">Hydrolase</keyword>
<keyword evidence="3" id="KW-0347">Helicase</keyword>
<evidence type="ECO:0000256" key="3">
    <source>
        <dbReference type="ARBA" id="ARBA00022806"/>
    </source>
</evidence>
<feature type="domain" description="UvrD-like helicase C-terminal" evidence="6">
    <location>
        <begin position="175"/>
        <end position="235"/>
    </location>
</feature>
<dbReference type="SUPFAM" id="SSF52540">
    <property type="entry name" value="P-loop containing nucleoside triphosphate hydrolases"/>
    <property type="match status" value="1"/>
</dbReference>
<dbReference type="PANTHER" id="PTHR11070">
    <property type="entry name" value="UVRD / RECB / PCRA DNA HELICASE FAMILY MEMBER"/>
    <property type="match status" value="1"/>
</dbReference>
<dbReference type="InterPro" id="IPR027417">
    <property type="entry name" value="P-loop_NTPase"/>
</dbReference>
<dbReference type="GO" id="GO:0005524">
    <property type="term" value="F:ATP binding"/>
    <property type="evidence" value="ECO:0007669"/>
    <property type="project" value="UniProtKB-KW"/>
</dbReference>
<evidence type="ECO:0000256" key="5">
    <source>
        <dbReference type="ARBA" id="ARBA00034923"/>
    </source>
</evidence>
<dbReference type="InterPro" id="IPR000212">
    <property type="entry name" value="DNA_helicase_UvrD/REP"/>
</dbReference>
<keyword evidence="4 7" id="KW-0067">ATP-binding</keyword>
<comment type="caution">
    <text evidence="7">The sequence shown here is derived from an EMBL/GenBank/DDBJ whole genome shotgun (WGS) entry which is preliminary data.</text>
</comment>
<organism evidence="7 8">
    <name type="scientific">Acidovorax benzenivorans</name>
    <dbReference type="NCBI Taxonomy" id="2987520"/>
    <lineage>
        <taxon>Bacteria</taxon>
        <taxon>Pseudomonadati</taxon>
        <taxon>Pseudomonadota</taxon>
        <taxon>Betaproteobacteria</taxon>
        <taxon>Burkholderiales</taxon>
        <taxon>Comamonadaceae</taxon>
        <taxon>Acidovorax</taxon>
    </lineage>
</organism>
<dbReference type="PANTHER" id="PTHR11070:SF2">
    <property type="entry name" value="ATP-DEPENDENT DNA HELICASE SRS2"/>
    <property type="match status" value="1"/>
</dbReference>
<proteinExistence type="predicted"/>
<gene>
    <name evidence="7" type="ORF">OIN59_24675</name>
</gene>
<evidence type="ECO:0000259" key="6">
    <source>
        <dbReference type="Pfam" id="PF13361"/>
    </source>
</evidence>
<dbReference type="Pfam" id="PF13361">
    <property type="entry name" value="UvrD_C"/>
    <property type="match status" value="1"/>
</dbReference>
<protein>
    <recommendedName>
        <fullName evidence="5">DNA 3'-5' helicase II</fullName>
    </recommendedName>
</protein>
<dbReference type="Gene3D" id="3.40.50.300">
    <property type="entry name" value="P-loop containing nucleotide triphosphate hydrolases"/>
    <property type="match status" value="1"/>
</dbReference>
<evidence type="ECO:0000313" key="8">
    <source>
        <dbReference type="Proteomes" id="UP001148932"/>
    </source>
</evidence>
<dbReference type="RefSeq" id="WP_274114756.1">
    <property type="nucleotide sequence ID" value="NZ_JAPCKI010000027.1"/>
</dbReference>
<dbReference type="InterPro" id="IPR014017">
    <property type="entry name" value="DNA_helicase_UvrD-like_C"/>
</dbReference>